<feature type="domain" description="AB hydrolase-1" evidence="1">
    <location>
        <begin position="4"/>
        <end position="215"/>
    </location>
</feature>
<accession>A0A094PSE0</accession>
<protein>
    <recommendedName>
        <fullName evidence="1">AB hydrolase-1 domain-containing protein</fullName>
    </recommendedName>
</protein>
<dbReference type="InterPro" id="IPR029058">
    <property type="entry name" value="AB_hydrolase_fold"/>
</dbReference>
<dbReference type="Gene3D" id="3.40.50.1820">
    <property type="entry name" value="alpha/beta hydrolase"/>
    <property type="match status" value="1"/>
</dbReference>
<dbReference type="PANTHER" id="PTHR43433">
    <property type="entry name" value="HYDROLASE, ALPHA/BETA FOLD FAMILY PROTEIN"/>
    <property type="match status" value="1"/>
</dbReference>
<dbReference type="SUPFAM" id="SSF53474">
    <property type="entry name" value="alpha/beta-Hydrolases"/>
    <property type="match status" value="1"/>
</dbReference>
<gene>
    <name evidence="2" type="ORF">GM51_16625</name>
</gene>
<evidence type="ECO:0000313" key="2">
    <source>
        <dbReference type="EMBL" id="KGA14695.1"/>
    </source>
</evidence>
<name>A0A094PSE0_9ZZZZ</name>
<dbReference type="InterPro" id="IPR050471">
    <property type="entry name" value="AB_hydrolase"/>
</dbReference>
<comment type="caution">
    <text evidence="2">The sequence shown here is derived from an EMBL/GenBank/DDBJ whole genome shotgun (WGS) entry which is preliminary data.</text>
</comment>
<reference evidence="2" key="1">
    <citation type="submission" date="2014-06" db="EMBL/GenBank/DDBJ databases">
        <title>Key roles for freshwater Actinobacteria revealed by deep metagenomic sequencing.</title>
        <authorList>
            <person name="Ghai R."/>
            <person name="Mizuno C.M."/>
            <person name="Picazo A."/>
            <person name="Camacho A."/>
            <person name="Rodriguez-Valera F."/>
        </authorList>
    </citation>
    <scope>NUCLEOTIDE SEQUENCE</scope>
</reference>
<evidence type="ECO:0000259" key="1">
    <source>
        <dbReference type="Pfam" id="PF00561"/>
    </source>
</evidence>
<dbReference type="PANTHER" id="PTHR43433:SF5">
    <property type="entry name" value="AB HYDROLASE-1 DOMAIN-CONTAINING PROTEIN"/>
    <property type="match status" value="1"/>
</dbReference>
<dbReference type="Pfam" id="PF00561">
    <property type="entry name" value="Abhydrolase_1"/>
    <property type="match status" value="1"/>
</dbReference>
<dbReference type="EMBL" id="JNSL01000139">
    <property type="protein sequence ID" value="KGA14695.1"/>
    <property type="molecule type" value="Genomic_DNA"/>
</dbReference>
<dbReference type="InterPro" id="IPR000073">
    <property type="entry name" value="AB_hydrolase_1"/>
</dbReference>
<sequence length="233" mass="25440">METVVLLPSLGRPASDFDVLCEALQVAGFNTLALDPPHSLPGEPTLHDLAEYVITSIDSAGITSFHLVGHAFGNRLARMVTADYPDRVLSLTLLAAGGHVEMRRDIFQSLIACYDETLSDEMHMHHVSRAFFAEGNDPTAWREGWMSDVMRLQQAALARVERNEWWDAVAPRVLVVQALQDVIAPVGNGQKYASDHPAITKLVDIDGAGHAMLPEQPEAISTALISFLTQSAM</sequence>
<proteinExistence type="predicted"/>
<dbReference type="AlphaFoldDB" id="A0A094PSE0"/>
<organism evidence="2">
    <name type="scientific">freshwater metagenome</name>
    <dbReference type="NCBI Taxonomy" id="449393"/>
    <lineage>
        <taxon>unclassified sequences</taxon>
        <taxon>metagenomes</taxon>
        <taxon>ecological metagenomes</taxon>
    </lineage>
</organism>